<keyword evidence="5" id="KW-1185">Reference proteome</keyword>
<dbReference type="AlphaFoldDB" id="A0A5B7E3L6"/>
<evidence type="ECO:0000259" key="3">
    <source>
        <dbReference type="SMART" id="SM00252"/>
    </source>
</evidence>
<sequence>MSEPNLFYAHCDFDDDWNRQLGAATLPQKKQSSVSRNHLGGTDSRLASGSLQRVPHNRPPMPTNEFAPSLPYVILDNGKTLDLTPLYKKLLEKPYFHLISRHKAENLIMPGEDGIFLIRPSTKSGHPLTLVLSLEKHPYNINIRQRPDSLFALGKEKTQEKGNQTRATKD</sequence>
<dbReference type="InterPro" id="IPR000980">
    <property type="entry name" value="SH2"/>
</dbReference>
<dbReference type="PANTHER" id="PTHR14098">
    <property type="entry name" value="SH2 DOMAIN CONTAINING PROTEIN"/>
    <property type="match status" value="1"/>
</dbReference>
<dbReference type="InterPro" id="IPR051751">
    <property type="entry name" value="Immunoreceptor_sig_adapters"/>
</dbReference>
<dbReference type="GO" id="GO:0005737">
    <property type="term" value="C:cytoplasm"/>
    <property type="evidence" value="ECO:0007669"/>
    <property type="project" value="UniProtKB-ARBA"/>
</dbReference>
<name>A0A5B7E3L6_PORTR</name>
<dbReference type="GO" id="GO:0035556">
    <property type="term" value="P:intracellular signal transduction"/>
    <property type="evidence" value="ECO:0007669"/>
    <property type="project" value="TreeGrafter"/>
</dbReference>
<evidence type="ECO:0000256" key="1">
    <source>
        <dbReference type="ARBA" id="ARBA00022999"/>
    </source>
</evidence>
<dbReference type="InterPro" id="IPR036860">
    <property type="entry name" value="SH2_dom_sf"/>
</dbReference>
<reference evidence="4 5" key="1">
    <citation type="submission" date="2019-05" db="EMBL/GenBank/DDBJ databases">
        <title>Another draft genome of Portunus trituberculatus and its Hox gene families provides insights of decapod evolution.</title>
        <authorList>
            <person name="Jeong J.-H."/>
            <person name="Song I."/>
            <person name="Kim S."/>
            <person name="Choi T."/>
            <person name="Kim D."/>
            <person name="Ryu S."/>
            <person name="Kim W."/>
        </authorList>
    </citation>
    <scope>NUCLEOTIDE SEQUENCE [LARGE SCALE GENOMIC DNA]</scope>
    <source>
        <tissue evidence="4">Muscle</tissue>
    </source>
</reference>
<dbReference type="EMBL" id="VSRR010001941">
    <property type="protein sequence ID" value="MPC28611.1"/>
    <property type="molecule type" value="Genomic_DNA"/>
</dbReference>
<dbReference type="PANTHER" id="PTHR14098:SF14">
    <property type="entry name" value="SH2 DOMAIN-CONTAINING PROTEIN"/>
    <property type="match status" value="1"/>
</dbReference>
<dbReference type="GO" id="GO:0007169">
    <property type="term" value="P:cell surface receptor protein tyrosine kinase signaling pathway"/>
    <property type="evidence" value="ECO:0007669"/>
    <property type="project" value="TreeGrafter"/>
</dbReference>
<proteinExistence type="predicted"/>
<dbReference type="Gene3D" id="3.30.505.10">
    <property type="entry name" value="SH2 domain"/>
    <property type="match status" value="1"/>
</dbReference>
<evidence type="ECO:0000256" key="2">
    <source>
        <dbReference type="SAM" id="MobiDB-lite"/>
    </source>
</evidence>
<accession>A0A5B7E3L6</accession>
<evidence type="ECO:0000313" key="5">
    <source>
        <dbReference type="Proteomes" id="UP000324222"/>
    </source>
</evidence>
<dbReference type="SMART" id="SM00252">
    <property type="entry name" value="SH2"/>
    <property type="match status" value="1"/>
</dbReference>
<dbReference type="Pfam" id="PF00017">
    <property type="entry name" value="SH2"/>
    <property type="match status" value="1"/>
</dbReference>
<gene>
    <name evidence="4" type="ORF">E2C01_021819</name>
</gene>
<evidence type="ECO:0000313" key="4">
    <source>
        <dbReference type="EMBL" id="MPC28611.1"/>
    </source>
</evidence>
<dbReference type="OrthoDB" id="6381808at2759"/>
<dbReference type="SUPFAM" id="SSF55550">
    <property type="entry name" value="SH2 domain"/>
    <property type="match status" value="1"/>
</dbReference>
<comment type="caution">
    <text evidence="4">The sequence shown here is derived from an EMBL/GenBank/DDBJ whole genome shotgun (WGS) entry which is preliminary data.</text>
</comment>
<keyword evidence="1" id="KW-0727">SH2 domain</keyword>
<dbReference type="CDD" id="cd00173">
    <property type="entry name" value="SH2"/>
    <property type="match status" value="1"/>
</dbReference>
<feature type="domain" description="SH2" evidence="3">
    <location>
        <begin position="93"/>
        <end position="161"/>
    </location>
</feature>
<organism evidence="4 5">
    <name type="scientific">Portunus trituberculatus</name>
    <name type="common">Swimming crab</name>
    <name type="synonym">Neptunus trituberculatus</name>
    <dbReference type="NCBI Taxonomy" id="210409"/>
    <lineage>
        <taxon>Eukaryota</taxon>
        <taxon>Metazoa</taxon>
        <taxon>Ecdysozoa</taxon>
        <taxon>Arthropoda</taxon>
        <taxon>Crustacea</taxon>
        <taxon>Multicrustacea</taxon>
        <taxon>Malacostraca</taxon>
        <taxon>Eumalacostraca</taxon>
        <taxon>Eucarida</taxon>
        <taxon>Decapoda</taxon>
        <taxon>Pleocyemata</taxon>
        <taxon>Brachyura</taxon>
        <taxon>Eubrachyura</taxon>
        <taxon>Portunoidea</taxon>
        <taxon>Portunidae</taxon>
        <taxon>Portuninae</taxon>
        <taxon>Portunus</taxon>
    </lineage>
</organism>
<dbReference type="Proteomes" id="UP000324222">
    <property type="component" value="Unassembled WGS sequence"/>
</dbReference>
<protein>
    <recommendedName>
        <fullName evidence="3">SH2 domain-containing protein</fullName>
    </recommendedName>
</protein>
<feature type="region of interest" description="Disordered" evidence="2">
    <location>
        <begin position="26"/>
        <end position="63"/>
    </location>
</feature>